<feature type="transmembrane region" description="Helical" evidence="17">
    <location>
        <begin position="164"/>
        <end position="193"/>
    </location>
</feature>
<keyword evidence="3" id="KW-0808">Transferase</keyword>
<evidence type="ECO:0000313" key="19">
    <source>
        <dbReference type="Proteomes" id="UP000823611"/>
    </source>
</evidence>
<keyword evidence="18" id="KW-0132">Cell division</keyword>
<dbReference type="Pfam" id="PF01098">
    <property type="entry name" value="FTSW_RODA_SPOVE"/>
    <property type="match status" value="1"/>
</dbReference>
<feature type="transmembrane region" description="Helical" evidence="17">
    <location>
        <begin position="279"/>
        <end position="305"/>
    </location>
</feature>
<evidence type="ECO:0000256" key="9">
    <source>
        <dbReference type="ARBA" id="ARBA00032370"/>
    </source>
</evidence>
<keyword evidence="4 17" id="KW-0812">Transmembrane</keyword>
<name>A0A9D9DTR5_9FIRM</name>
<evidence type="ECO:0000313" key="18">
    <source>
        <dbReference type="EMBL" id="MBO8433997.1"/>
    </source>
</evidence>
<reference evidence="18" key="2">
    <citation type="journal article" date="2021" name="PeerJ">
        <title>Extensive microbial diversity within the chicken gut microbiome revealed by metagenomics and culture.</title>
        <authorList>
            <person name="Gilroy R."/>
            <person name="Ravi A."/>
            <person name="Getino M."/>
            <person name="Pursley I."/>
            <person name="Horton D.L."/>
            <person name="Alikhan N.F."/>
            <person name="Baker D."/>
            <person name="Gharbi K."/>
            <person name="Hall N."/>
            <person name="Watson M."/>
            <person name="Adriaenssens E.M."/>
            <person name="Foster-Nyarko E."/>
            <person name="Jarju S."/>
            <person name="Secka A."/>
            <person name="Antonio M."/>
            <person name="Oren A."/>
            <person name="Chaudhuri R.R."/>
            <person name="La Ragione R."/>
            <person name="Hildebrand F."/>
            <person name="Pallen M.J."/>
        </authorList>
    </citation>
    <scope>NUCLEOTIDE SEQUENCE</scope>
    <source>
        <strain evidence="18">F6-4510</strain>
    </source>
</reference>
<evidence type="ECO:0000256" key="17">
    <source>
        <dbReference type="SAM" id="Phobius"/>
    </source>
</evidence>
<dbReference type="EMBL" id="JADIMX010000031">
    <property type="protein sequence ID" value="MBO8433997.1"/>
    <property type="molecule type" value="Genomic_DNA"/>
</dbReference>
<dbReference type="AlphaFoldDB" id="A0A9D9DTR5"/>
<evidence type="ECO:0000256" key="7">
    <source>
        <dbReference type="ARBA" id="ARBA00022989"/>
    </source>
</evidence>
<dbReference type="PANTHER" id="PTHR30474">
    <property type="entry name" value="CELL CYCLE PROTEIN"/>
    <property type="match status" value="1"/>
</dbReference>
<accession>A0A9D9DTR5</accession>
<comment type="caution">
    <text evidence="18">The sequence shown here is derived from an EMBL/GenBank/DDBJ whole genome shotgun (WGS) entry which is preliminary data.</text>
</comment>
<keyword evidence="7 17" id="KW-1133">Transmembrane helix</keyword>
<dbReference type="GO" id="GO:0008360">
    <property type="term" value="P:regulation of cell shape"/>
    <property type="evidence" value="ECO:0007669"/>
    <property type="project" value="UniProtKB-KW"/>
</dbReference>
<evidence type="ECO:0000256" key="15">
    <source>
        <dbReference type="ARBA" id="ARBA00049902"/>
    </source>
</evidence>
<feature type="transmembrane region" description="Helical" evidence="17">
    <location>
        <begin position="21"/>
        <end position="47"/>
    </location>
</feature>
<evidence type="ECO:0000256" key="1">
    <source>
        <dbReference type="ARBA" id="ARBA00004141"/>
    </source>
</evidence>
<evidence type="ECO:0000256" key="2">
    <source>
        <dbReference type="ARBA" id="ARBA00022676"/>
    </source>
</evidence>
<evidence type="ECO:0000256" key="4">
    <source>
        <dbReference type="ARBA" id="ARBA00022692"/>
    </source>
</evidence>
<dbReference type="GO" id="GO:0009252">
    <property type="term" value="P:peptidoglycan biosynthetic process"/>
    <property type="evidence" value="ECO:0007669"/>
    <property type="project" value="UniProtKB-KW"/>
</dbReference>
<comment type="catalytic activity">
    <reaction evidence="15">
        <text>[GlcNAc-(1-&gt;4)-Mur2Ac(oyl-L-Ala-gamma-D-Glu-L-Lys-D-Ala-D-Ala)](n)-di-trans,octa-cis-undecaprenyl diphosphate + beta-D-GlcNAc-(1-&gt;4)-Mur2Ac(oyl-L-Ala-gamma-D-Glu-L-Lys-D-Ala-D-Ala)-di-trans,octa-cis-undecaprenyl diphosphate = [GlcNAc-(1-&gt;4)-Mur2Ac(oyl-L-Ala-gamma-D-Glu-L-Lys-D-Ala-D-Ala)](n+1)-di-trans,octa-cis-undecaprenyl diphosphate + di-trans,octa-cis-undecaprenyl diphosphate + H(+)</text>
        <dbReference type="Rhea" id="RHEA:23708"/>
        <dbReference type="Rhea" id="RHEA-COMP:9602"/>
        <dbReference type="Rhea" id="RHEA-COMP:9603"/>
        <dbReference type="ChEBI" id="CHEBI:15378"/>
        <dbReference type="ChEBI" id="CHEBI:58405"/>
        <dbReference type="ChEBI" id="CHEBI:60033"/>
        <dbReference type="ChEBI" id="CHEBI:78435"/>
        <dbReference type="EC" id="2.4.99.28"/>
    </reaction>
</comment>
<evidence type="ECO:0000256" key="10">
    <source>
        <dbReference type="ARBA" id="ARBA00033270"/>
    </source>
</evidence>
<evidence type="ECO:0000256" key="14">
    <source>
        <dbReference type="ARBA" id="ARBA00044770"/>
    </source>
</evidence>
<feature type="transmembrane region" description="Helical" evidence="17">
    <location>
        <begin position="199"/>
        <end position="223"/>
    </location>
</feature>
<dbReference type="InterPro" id="IPR001182">
    <property type="entry name" value="FtsW/RodA"/>
</dbReference>
<comment type="similarity">
    <text evidence="11">Belongs to the SEDS family. FtsW subfamily.</text>
</comment>
<evidence type="ECO:0000256" key="8">
    <source>
        <dbReference type="ARBA" id="ARBA00023136"/>
    </source>
</evidence>
<dbReference type="GO" id="GO:0051301">
    <property type="term" value="P:cell division"/>
    <property type="evidence" value="ECO:0007669"/>
    <property type="project" value="UniProtKB-KW"/>
</dbReference>
<feature type="transmembrane region" description="Helical" evidence="17">
    <location>
        <begin position="93"/>
        <end position="113"/>
    </location>
</feature>
<feature type="transmembrane region" description="Helical" evidence="17">
    <location>
        <begin position="354"/>
        <end position="375"/>
    </location>
</feature>
<evidence type="ECO:0000256" key="6">
    <source>
        <dbReference type="ARBA" id="ARBA00022984"/>
    </source>
</evidence>
<dbReference type="EC" id="2.4.99.28" evidence="14"/>
<feature type="transmembrane region" description="Helical" evidence="17">
    <location>
        <begin position="244"/>
        <end position="264"/>
    </location>
</feature>
<evidence type="ECO:0000256" key="5">
    <source>
        <dbReference type="ARBA" id="ARBA00022960"/>
    </source>
</evidence>
<evidence type="ECO:0000256" key="12">
    <source>
        <dbReference type="ARBA" id="ARBA00041185"/>
    </source>
</evidence>
<organism evidence="18 19">
    <name type="scientific">Candidatus Fimicola merdigallinarum</name>
    <dbReference type="NCBI Taxonomy" id="2840819"/>
    <lineage>
        <taxon>Bacteria</taxon>
        <taxon>Bacillati</taxon>
        <taxon>Bacillota</taxon>
        <taxon>Clostridia</taxon>
        <taxon>Lachnospirales</taxon>
        <taxon>Lachnospiraceae</taxon>
        <taxon>Lachnospiraceae incertae sedis</taxon>
        <taxon>Candidatus Fimicola</taxon>
    </lineage>
</organism>
<keyword evidence="6" id="KW-0573">Peptidoglycan synthesis</keyword>
<dbReference type="GO" id="GO:0005886">
    <property type="term" value="C:plasma membrane"/>
    <property type="evidence" value="ECO:0007669"/>
    <property type="project" value="TreeGrafter"/>
</dbReference>
<comment type="function">
    <text evidence="16">Peptidoglycan polymerase that is essential for cell division.</text>
</comment>
<dbReference type="PANTHER" id="PTHR30474:SF2">
    <property type="entry name" value="PEPTIDOGLYCAN GLYCOSYLTRANSFERASE FTSW-RELATED"/>
    <property type="match status" value="1"/>
</dbReference>
<comment type="subcellular location">
    <subcellularLocation>
        <location evidence="1">Membrane</location>
        <topology evidence="1">Multi-pass membrane protein</topology>
    </subcellularLocation>
</comment>
<feature type="transmembrane region" description="Helical" evidence="17">
    <location>
        <begin position="317"/>
        <end position="342"/>
    </location>
</feature>
<keyword evidence="8 17" id="KW-0472">Membrane</keyword>
<keyword evidence="2" id="KW-0328">Glycosyltransferase</keyword>
<evidence type="ECO:0000256" key="13">
    <source>
        <dbReference type="ARBA" id="ARBA00041418"/>
    </source>
</evidence>
<dbReference type="GO" id="GO:0032153">
    <property type="term" value="C:cell division site"/>
    <property type="evidence" value="ECO:0007669"/>
    <property type="project" value="TreeGrafter"/>
</dbReference>
<evidence type="ECO:0000256" key="16">
    <source>
        <dbReference type="ARBA" id="ARBA00049966"/>
    </source>
</evidence>
<protein>
    <recommendedName>
        <fullName evidence="12">Probable peptidoglycan glycosyltransferase FtsW</fullName>
        <ecNumber evidence="14">2.4.99.28</ecNumber>
    </recommendedName>
    <alternativeName>
        <fullName evidence="13">Cell division protein FtsW</fullName>
    </alternativeName>
    <alternativeName>
        <fullName evidence="10">Cell wall polymerase</fullName>
    </alternativeName>
    <alternativeName>
        <fullName evidence="9">Peptidoglycan polymerase</fullName>
    </alternativeName>
</protein>
<dbReference type="Proteomes" id="UP000823611">
    <property type="component" value="Unassembled WGS sequence"/>
</dbReference>
<evidence type="ECO:0000256" key="11">
    <source>
        <dbReference type="ARBA" id="ARBA00038053"/>
    </source>
</evidence>
<proteinExistence type="inferred from homology"/>
<feature type="transmembrane region" description="Helical" evidence="17">
    <location>
        <begin position="67"/>
        <end position="86"/>
    </location>
</feature>
<sequence>MISSVKQKRPMKKKAIKKPQSYDYTVLFVVITLVFFGIIMIFSSSYYYTLTSSKFNNDMYYFLKKQIQWVILGTIAMIITMRIPLVVYKRFSFIAYAFSNICLILLPFIGIEANGQKRWLGLTPTLGFQPSEVAKISVILFMAFYISSHKNCLKDIKGFIKCGIFLAIPVVLIAVSNLSTAIVVAGIGTAILFVASPKIWYFVVMGAVAGLGGVVAVTLPQFAYRFSRIRVWLDPFSDPLDKGFQIIQGLYAVASGGLFGLGIGQSRQKTFIPEAYNDIIFAIICEELGMVGAFVIIVLFAVFVWRGIKIAINSPDMFNCLTAVGITTMIGFQAVINIAVVTNTIPNTGQPLPFISYGGTSLLFTMASIGILLNISKYCKKDD</sequence>
<dbReference type="GO" id="GO:0015648">
    <property type="term" value="F:lipid-linked peptidoglycan transporter activity"/>
    <property type="evidence" value="ECO:0007669"/>
    <property type="project" value="TreeGrafter"/>
</dbReference>
<keyword evidence="18" id="KW-0131">Cell cycle</keyword>
<reference evidence="18" key="1">
    <citation type="submission" date="2020-10" db="EMBL/GenBank/DDBJ databases">
        <authorList>
            <person name="Gilroy R."/>
        </authorList>
    </citation>
    <scope>NUCLEOTIDE SEQUENCE</scope>
    <source>
        <strain evidence="18">F6-4510</strain>
    </source>
</reference>
<evidence type="ECO:0000256" key="3">
    <source>
        <dbReference type="ARBA" id="ARBA00022679"/>
    </source>
</evidence>
<keyword evidence="5" id="KW-0133">Cell shape</keyword>
<dbReference type="GO" id="GO:0008955">
    <property type="term" value="F:peptidoglycan glycosyltransferase activity"/>
    <property type="evidence" value="ECO:0007669"/>
    <property type="project" value="UniProtKB-EC"/>
</dbReference>
<feature type="transmembrane region" description="Helical" evidence="17">
    <location>
        <begin position="133"/>
        <end position="152"/>
    </location>
</feature>
<gene>
    <name evidence="18" type="ORF">IAC55_01575</name>
</gene>